<dbReference type="PROSITE" id="PS00107">
    <property type="entry name" value="PROTEIN_KINASE_ATP"/>
    <property type="match status" value="1"/>
</dbReference>
<keyword evidence="5" id="KW-0732">Signal</keyword>
<proteinExistence type="predicted"/>
<dbReference type="GO" id="GO:0004674">
    <property type="term" value="F:protein serine/threonine kinase activity"/>
    <property type="evidence" value="ECO:0007669"/>
    <property type="project" value="TreeGrafter"/>
</dbReference>
<feature type="domain" description="Protein kinase" evidence="6">
    <location>
        <begin position="88"/>
        <end position="410"/>
    </location>
</feature>
<organism evidence="7">
    <name type="scientific">Chromera velia CCMP2878</name>
    <dbReference type="NCBI Taxonomy" id="1169474"/>
    <lineage>
        <taxon>Eukaryota</taxon>
        <taxon>Sar</taxon>
        <taxon>Alveolata</taxon>
        <taxon>Colpodellida</taxon>
        <taxon>Chromeraceae</taxon>
        <taxon>Chromera</taxon>
    </lineage>
</organism>
<feature type="chain" id="PRO_5005191962" description="Protein kinase domain-containing protein" evidence="5">
    <location>
        <begin position="24"/>
        <end position="507"/>
    </location>
</feature>
<evidence type="ECO:0000256" key="2">
    <source>
        <dbReference type="ARBA" id="ARBA00022840"/>
    </source>
</evidence>
<dbReference type="InterPro" id="IPR000719">
    <property type="entry name" value="Prot_kinase_dom"/>
</dbReference>
<evidence type="ECO:0000256" key="4">
    <source>
        <dbReference type="SAM" id="MobiDB-lite"/>
    </source>
</evidence>
<dbReference type="GO" id="GO:0005524">
    <property type="term" value="F:ATP binding"/>
    <property type="evidence" value="ECO:0007669"/>
    <property type="project" value="UniProtKB-UniRule"/>
</dbReference>
<dbReference type="PROSITE" id="PS00108">
    <property type="entry name" value="PROTEIN_KINASE_ST"/>
    <property type="match status" value="1"/>
</dbReference>
<dbReference type="AlphaFoldDB" id="A0A0G4HZC6"/>
<dbReference type="InterPro" id="IPR011009">
    <property type="entry name" value="Kinase-like_dom_sf"/>
</dbReference>
<gene>
    <name evidence="7" type="ORF">Cvel_9708</name>
</gene>
<dbReference type="SMART" id="SM00220">
    <property type="entry name" value="S_TKc"/>
    <property type="match status" value="1"/>
</dbReference>
<name>A0A0G4HZC6_9ALVE</name>
<evidence type="ECO:0000259" key="6">
    <source>
        <dbReference type="PROSITE" id="PS50011"/>
    </source>
</evidence>
<protein>
    <recommendedName>
        <fullName evidence="6">Protein kinase domain-containing protein</fullName>
    </recommendedName>
</protein>
<feature type="signal peptide" evidence="5">
    <location>
        <begin position="1"/>
        <end position="23"/>
    </location>
</feature>
<dbReference type="PANTHER" id="PTHR44167">
    <property type="entry name" value="OVARIAN-SPECIFIC SERINE/THREONINE-PROTEIN KINASE LOK-RELATED"/>
    <property type="match status" value="1"/>
</dbReference>
<dbReference type="GO" id="GO:0044773">
    <property type="term" value="P:mitotic DNA damage checkpoint signaling"/>
    <property type="evidence" value="ECO:0007669"/>
    <property type="project" value="TreeGrafter"/>
</dbReference>
<dbReference type="PhylomeDB" id="A0A0G4HZC6"/>
<reference evidence="7" key="1">
    <citation type="submission" date="2014-11" db="EMBL/GenBank/DDBJ databases">
        <authorList>
            <person name="Otto D Thomas"/>
            <person name="Naeem Raeece"/>
        </authorList>
    </citation>
    <scope>NUCLEOTIDE SEQUENCE</scope>
</reference>
<feature type="binding site" evidence="3">
    <location>
        <position position="118"/>
    </location>
    <ligand>
        <name>ATP</name>
        <dbReference type="ChEBI" id="CHEBI:30616"/>
    </ligand>
</feature>
<evidence type="ECO:0000256" key="1">
    <source>
        <dbReference type="ARBA" id="ARBA00022741"/>
    </source>
</evidence>
<evidence type="ECO:0000256" key="3">
    <source>
        <dbReference type="PROSITE-ProRule" id="PRU10141"/>
    </source>
</evidence>
<dbReference type="SUPFAM" id="SSF56112">
    <property type="entry name" value="Protein kinase-like (PK-like)"/>
    <property type="match status" value="1"/>
</dbReference>
<keyword evidence="1 3" id="KW-0547">Nucleotide-binding</keyword>
<dbReference type="EMBL" id="CDMZ01004501">
    <property type="protein sequence ID" value="CEM49938.1"/>
    <property type="molecule type" value="Genomic_DNA"/>
</dbReference>
<dbReference type="GO" id="GO:0005634">
    <property type="term" value="C:nucleus"/>
    <property type="evidence" value="ECO:0007669"/>
    <property type="project" value="TreeGrafter"/>
</dbReference>
<dbReference type="Gene3D" id="3.30.200.20">
    <property type="entry name" value="Phosphorylase Kinase, domain 1"/>
    <property type="match status" value="1"/>
</dbReference>
<dbReference type="PROSITE" id="PS50011">
    <property type="entry name" value="PROTEIN_KINASE_DOM"/>
    <property type="match status" value="1"/>
</dbReference>
<dbReference type="Gene3D" id="1.10.510.10">
    <property type="entry name" value="Transferase(Phosphotransferase) domain 1"/>
    <property type="match status" value="1"/>
</dbReference>
<dbReference type="InterPro" id="IPR017441">
    <property type="entry name" value="Protein_kinase_ATP_BS"/>
</dbReference>
<dbReference type="Pfam" id="PF00069">
    <property type="entry name" value="Pkinase"/>
    <property type="match status" value="1"/>
</dbReference>
<feature type="compositionally biased region" description="Low complexity" evidence="4">
    <location>
        <begin position="29"/>
        <end position="51"/>
    </location>
</feature>
<sequence length="507" mass="56578">MTCHFAAVLLAALVCIAFPVAFSDNVLSSSLTPTPSPAPGSASLSASSLGQGPPPAASLLHRGSSALLQLLPGQEFIMKDTSGKRRKFRAETKLGEGGMGQVWTAHNVTEPTKRWAIKEMASKSDVEHELKMYKRTLGLPHVLQMIGDSTDEESPLNFLKLPRQYRKEKKRYKNRIAVPLYKCGDLTHYALRNKNQPPECKREMDDQTIAKALFQVLVGLRAMHQLGLAHMDIKLDNVLVQKVDGQPDFAVADLGLTQDTLPTGELQEEEEEEWPDCHAGTSDYVSPLRAWSLKDPDGDIEGRCNGFLEDIWAVGMVGASVCMKTEPFRSEDDDEEIGEILERVLEKWKKRGVLDLNEAYEGAHSTYKADSGQMKWGRCNAELTTAIKLLLTPDERKRSDITDFLLFPLKRLSEGTLPDLHSEEFKLRKWMHDESCPSLETGADLQKIHKCQHSVMTLPLDEIRKKQKDRVVSLCTSEHCTQPPNPEKAPGGWLAKCLNACIRQLPG</sequence>
<evidence type="ECO:0000313" key="7">
    <source>
        <dbReference type="EMBL" id="CEM49938.1"/>
    </source>
</evidence>
<accession>A0A0G4HZC6</accession>
<evidence type="ECO:0000256" key="5">
    <source>
        <dbReference type="SAM" id="SignalP"/>
    </source>
</evidence>
<dbReference type="VEuPathDB" id="CryptoDB:Cvel_9708"/>
<dbReference type="InterPro" id="IPR008271">
    <property type="entry name" value="Ser/Thr_kinase_AS"/>
</dbReference>
<feature type="region of interest" description="Disordered" evidence="4">
    <location>
        <begin position="29"/>
        <end position="56"/>
    </location>
</feature>
<keyword evidence="2 3" id="KW-0067">ATP-binding</keyword>
<dbReference type="PANTHER" id="PTHR44167:SF30">
    <property type="entry name" value="PHOSPHORYLASE KINASE"/>
    <property type="match status" value="1"/>
</dbReference>